<sequence length="571" mass="60828">MWTDPRVVWPIAGVAIILLMATWWLMRRGRRRRPRAAAICITLSIVLHGLLFWLMPLVTRPGGGAPKGAGNEEVRVADITLSDLSDEPLDDQSGDDPTLAMEPLPVAPPAPVVPDAEPASPTPPSVETDLTAQLAEAIDSPEVSSDFDTEFDAGLDEMLAALELAQTVAVDQSPAAGDAPNAAASPSVKADSSVQAIAASQSQAPASSRSTPAQAASARVVADQEGDFANRTGEAKQSALKQLGGDAQTEAAVEAALRWLAYYQRADGSWDAIASGAGQERKVLGETRAGAGTRATNAITGLALLSMLGSGSTHREGPYANNIHAGLSYLIRNQAPNGSLAGPATPFAQTYCHGMASLALCEAAAMTKDPQAIAAARAAVSYTQRLQHPTTGGWRYRAGETGDTSQLGWQVMMLDSARQADIPLDPRTLPLASHFLRSVRLGSYGGLACYRTGHPASRTMTAEALAMRLMIGEQVPALEVQEAERYLLEELPGTGQPNLYYWYYASLALHQLQDPAWEKWNHHLKQTLLKSQQADGSWPTDSVWGGYGGRVYTTALAALSLEVYYRHRVGK</sequence>
<feature type="transmembrane region" description="Helical" evidence="2">
    <location>
        <begin position="37"/>
        <end position="55"/>
    </location>
</feature>
<feature type="region of interest" description="Disordered" evidence="1">
    <location>
        <begin position="81"/>
        <end position="127"/>
    </location>
</feature>
<protein>
    <recommendedName>
        <fullName evidence="5">Prenyltransferase and squalene oxidase repeat protein</fullName>
    </recommendedName>
</protein>
<accession>A0A517MB35</accession>
<organism evidence="3 4">
    <name type="scientific">Roseimaritima multifibrata</name>
    <dbReference type="NCBI Taxonomy" id="1930274"/>
    <lineage>
        <taxon>Bacteria</taxon>
        <taxon>Pseudomonadati</taxon>
        <taxon>Planctomycetota</taxon>
        <taxon>Planctomycetia</taxon>
        <taxon>Pirellulales</taxon>
        <taxon>Pirellulaceae</taxon>
        <taxon>Roseimaritima</taxon>
    </lineage>
</organism>
<keyword evidence="2" id="KW-1133">Transmembrane helix</keyword>
<keyword evidence="2" id="KW-0472">Membrane</keyword>
<reference evidence="3 4" key="1">
    <citation type="submission" date="2019-02" db="EMBL/GenBank/DDBJ databases">
        <title>Deep-cultivation of Planctomycetes and their phenomic and genomic characterization uncovers novel biology.</title>
        <authorList>
            <person name="Wiegand S."/>
            <person name="Jogler M."/>
            <person name="Boedeker C."/>
            <person name="Pinto D."/>
            <person name="Vollmers J."/>
            <person name="Rivas-Marin E."/>
            <person name="Kohn T."/>
            <person name="Peeters S.H."/>
            <person name="Heuer A."/>
            <person name="Rast P."/>
            <person name="Oberbeckmann S."/>
            <person name="Bunk B."/>
            <person name="Jeske O."/>
            <person name="Meyerdierks A."/>
            <person name="Storesund J.E."/>
            <person name="Kallscheuer N."/>
            <person name="Luecker S."/>
            <person name="Lage O.M."/>
            <person name="Pohl T."/>
            <person name="Merkel B.J."/>
            <person name="Hornburger P."/>
            <person name="Mueller R.-W."/>
            <person name="Bruemmer F."/>
            <person name="Labrenz M."/>
            <person name="Spormann A.M."/>
            <person name="Op den Camp H."/>
            <person name="Overmann J."/>
            <person name="Amann R."/>
            <person name="Jetten M.S.M."/>
            <person name="Mascher T."/>
            <person name="Medema M.H."/>
            <person name="Devos D.P."/>
            <person name="Kaster A.-K."/>
            <person name="Ovreas L."/>
            <person name="Rohde M."/>
            <person name="Galperin M.Y."/>
            <person name="Jogler C."/>
        </authorList>
    </citation>
    <scope>NUCLEOTIDE SEQUENCE [LARGE SCALE GENOMIC DNA]</scope>
    <source>
        <strain evidence="3 4">FF011L</strain>
    </source>
</reference>
<evidence type="ECO:0000256" key="2">
    <source>
        <dbReference type="SAM" id="Phobius"/>
    </source>
</evidence>
<evidence type="ECO:0008006" key="5">
    <source>
        <dbReference type="Google" id="ProtNLM"/>
    </source>
</evidence>
<dbReference type="Gene3D" id="1.50.10.20">
    <property type="match status" value="2"/>
</dbReference>
<feature type="compositionally biased region" description="Acidic residues" evidence="1">
    <location>
        <begin position="84"/>
        <end position="94"/>
    </location>
</feature>
<evidence type="ECO:0000256" key="1">
    <source>
        <dbReference type="SAM" id="MobiDB-lite"/>
    </source>
</evidence>
<dbReference type="Proteomes" id="UP000320672">
    <property type="component" value="Chromosome"/>
</dbReference>
<feature type="transmembrane region" description="Helical" evidence="2">
    <location>
        <begin position="6"/>
        <end position="25"/>
    </location>
</feature>
<feature type="region of interest" description="Disordered" evidence="1">
    <location>
        <begin position="194"/>
        <end position="215"/>
    </location>
</feature>
<gene>
    <name evidence="3" type="ORF">FF011L_07970</name>
</gene>
<dbReference type="AlphaFoldDB" id="A0A517MB35"/>
<evidence type="ECO:0000313" key="3">
    <source>
        <dbReference type="EMBL" id="QDS92061.1"/>
    </source>
</evidence>
<dbReference type="SUPFAM" id="SSF48239">
    <property type="entry name" value="Terpenoid cyclases/Protein prenyltransferases"/>
    <property type="match status" value="1"/>
</dbReference>
<name>A0A517MB35_9BACT</name>
<dbReference type="OrthoDB" id="238862at2"/>
<dbReference type="CDD" id="cd00688">
    <property type="entry name" value="ISOPREN_C2_like"/>
    <property type="match status" value="1"/>
</dbReference>
<keyword evidence="2" id="KW-0812">Transmembrane</keyword>
<proteinExistence type="predicted"/>
<dbReference type="EMBL" id="CP036262">
    <property type="protein sequence ID" value="QDS92061.1"/>
    <property type="molecule type" value="Genomic_DNA"/>
</dbReference>
<dbReference type="KEGG" id="rml:FF011L_07970"/>
<dbReference type="InterPro" id="IPR008930">
    <property type="entry name" value="Terpenoid_cyclase/PrenylTrfase"/>
</dbReference>
<keyword evidence="4" id="KW-1185">Reference proteome</keyword>
<dbReference type="RefSeq" id="WP_145350252.1">
    <property type="nucleotide sequence ID" value="NZ_CP036262.1"/>
</dbReference>
<evidence type="ECO:0000313" key="4">
    <source>
        <dbReference type="Proteomes" id="UP000320672"/>
    </source>
</evidence>